<evidence type="ECO:0000259" key="1">
    <source>
        <dbReference type="Pfam" id="PF19054"/>
    </source>
</evidence>
<name>A0A4V4HRW3_9ACTN</name>
<sequence length="244" mass="27593">MEQGILEVELKDLTPIMDVLGVTDRQTRSQLRHRAEEARKRGLWSAVSTQGFSDFLWGEDKATEIDGYHISNFPGPLQAPELAEVLIRHGERGSSEADIENYIEIRLARSDILVKPNAPTARFLLYEGILRQRLRIVTRDIYAAQFRYLREVAEYANVEIRYLPINTDCPTVTEVTAGFTVMKLPAGWPTLVHVETPIGPVIGDSGGIDLRSALDAFDFLWDEGAQDAEQTNRLLEELLREVEQ</sequence>
<reference evidence="3" key="1">
    <citation type="submission" date="2019-04" db="EMBL/GenBank/DDBJ databases">
        <title>Nocardioides xinjiangensis sp. nov.</title>
        <authorList>
            <person name="Liu S."/>
        </authorList>
    </citation>
    <scope>NUCLEOTIDE SEQUENCE [LARGE SCALE GENOMIC DNA]</scope>
    <source>
        <strain evidence="3">18</strain>
    </source>
</reference>
<proteinExistence type="predicted"/>
<dbReference type="OrthoDB" id="4303152at2"/>
<organism evidence="2 3">
    <name type="scientific">Glycomyces buryatensis</name>
    <dbReference type="NCBI Taxonomy" id="2570927"/>
    <lineage>
        <taxon>Bacteria</taxon>
        <taxon>Bacillati</taxon>
        <taxon>Actinomycetota</taxon>
        <taxon>Actinomycetes</taxon>
        <taxon>Glycomycetales</taxon>
        <taxon>Glycomycetaceae</taxon>
        <taxon>Glycomyces</taxon>
    </lineage>
</organism>
<keyword evidence="3" id="KW-1185">Reference proteome</keyword>
<dbReference type="EMBL" id="STGY01000066">
    <property type="protein sequence ID" value="THV39476.1"/>
    <property type="molecule type" value="Genomic_DNA"/>
</dbReference>
<evidence type="ECO:0000313" key="3">
    <source>
        <dbReference type="Proteomes" id="UP000308760"/>
    </source>
</evidence>
<dbReference type="AlphaFoldDB" id="A0A4V4HRW3"/>
<feature type="domain" description="DUF5753" evidence="1">
    <location>
        <begin position="52"/>
        <end position="232"/>
    </location>
</feature>
<dbReference type="Proteomes" id="UP000308760">
    <property type="component" value="Unassembled WGS sequence"/>
</dbReference>
<reference evidence="2 3" key="2">
    <citation type="submission" date="2019-05" db="EMBL/GenBank/DDBJ databases">
        <title>Glycomyces buryatensis sp. nov.</title>
        <authorList>
            <person name="Nikitina E."/>
        </authorList>
    </citation>
    <scope>NUCLEOTIDE SEQUENCE [LARGE SCALE GENOMIC DNA]</scope>
    <source>
        <strain evidence="2 3">18</strain>
    </source>
</reference>
<evidence type="ECO:0000313" key="2">
    <source>
        <dbReference type="EMBL" id="THV39476.1"/>
    </source>
</evidence>
<dbReference type="InterPro" id="IPR043917">
    <property type="entry name" value="DUF5753"/>
</dbReference>
<protein>
    <recommendedName>
        <fullName evidence="1">DUF5753 domain-containing protein</fullName>
    </recommendedName>
</protein>
<dbReference type="RefSeq" id="WP_136535894.1">
    <property type="nucleotide sequence ID" value="NZ_STGY01000066.1"/>
</dbReference>
<comment type="caution">
    <text evidence="2">The sequence shown here is derived from an EMBL/GenBank/DDBJ whole genome shotgun (WGS) entry which is preliminary data.</text>
</comment>
<gene>
    <name evidence="2" type="ORF">FAB82_17840</name>
</gene>
<dbReference type="Pfam" id="PF19054">
    <property type="entry name" value="DUF5753"/>
    <property type="match status" value="1"/>
</dbReference>
<accession>A0A4V4HRW3</accession>